<reference evidence="3" key="1">
    <citation type="submission" date="2013-08" db="EMBL/GenBank/DDBJ databases">
        <authorList>
            <person name="Mendez C."/>
            <person name="Richter M."/>
            <person name="Ferrer M."/>
            <person name="Sanchez J."/>
        </authorList>
    </citation>
    <scope>NUCLEOTIDE SEQUENCE</scope>
</reference>
<organism evidence="3">
    <name type="scientific">mine drainage metagenome</name>
    <dbReference type="NCBI Taxonomy" id="410659"/>
    <lineage>
        <taxon>unclassified sequences</taxon>
        <taxon>metagenomes</taxon>
        <taxon>ecological metagenomes</taxon>
    </lineage>
</organism>
<gene>
    <name evidence="3" type="ORF">B1B_02229</name>
</gene>
<dbReference type="Pfam" id="PF01075">
    <property type="entry name" value="Glyco_transf_9"/>
    <property type="match status" value="1"/>
</dbReference>
<name>T1BQW4_9ZZZZ</name>
<evidence type="ECO:0000313" key="3">
    <source>
        <dbReference type="EMBL" id="EQD75241.1"/>
    </source>
</evidence>
<protein>
    <submittedName>
        <fullName evidence="3">Lipopolysaccharide heptosyltransferase II</fullName>
    </submittedName>
</protein>
<dbReference type="Gene3D" id="3.40.50.2000">
    <property type="entry name" value="Glycogen Phosphorylase B"/>
    <property type="match status" value="1"/>
</dbReference>
<keyword evidence="1" id="KW-0328">Glycosyltransferase</keyword>
<dbReference type="InterPro" id="IPR051199">
    <property type="entry name" value="LPS_LOS_Heptosyltrfase"/>
</dbReference>
<evidence type="ECO:0000256" key="2">
    <source>
        <dbReference type="ARBA" id="ARBA00022679"/>
    </source>
</evidence>
<evidence type="ECO:0000256" key="1">
    <source>
        <dbReference type="ARBA" id="ARBA00022676"/>
    </source>
</evidence>
<dbReference type="AlphaFoldDB" id="T1BQW4"/>
<reference evidence="3" key="2">
    <citation type="journal article" date="2014" name="ISME J.">
        <title>Microbial stratification in low pH oxic and suboxic macroscopic growths along an acid mine drainage.</title>
        <authorList>
            <person name="Mendez-Garcia C."/>
            <person name="Mesa V."/>
            <person name="Sprenger R.R."/>
            <person name="Richter M."/>
            <person name="Diez M.S."/>
            <person name="Solano J."/>
            <person name="Bargiela R."/>
            <person name="Golyshina O.V."/>
            <person name="Manteca A."/>
            <person name="Ramos J.L."/>
            <person name="Gallego J.R."/>
            <person name="Llorente I."/>
            <person name="Martins Dos Santos V.A."/>
            <person name="Jensen O.N."/>
            <person name="Pelaez A.I."/>
            <person name="Sanchez J."/>
            <person name="Ferrer M."/>
        </authorList>
    </citation>
    <scope>NUCLEOTIDE SEQUENCE</scope>
</reference>
<keyword evidence="2 3" id="KW-0808">Transferase</keyword>
<dbReference type="GO" id="GO:0009244">
    <property type="term" value="P:lipopolysaccharide core region biosynthetic process"/>
    <property type="evidence" value="ECO:0007669"/>
    <property type="project" value="TreeGrafter"/>
</dbReference>
<proteinExistence type="predicted"/>
<dbReference type="SUPFAM" id="SSF53756">
    <property type="entry name" value="UDP-Glycosyltransferase/glycogen phosphorylase"/>
    <property type="match status" value="1"/>
</dbReference>
<dbReference type="GO" id="GO:0005829">
    <property type="term" value="C:cytosol"/>
    <property type="evidence" value="ECO:0007669"/>
    <property type="project" value="TreeGrafter"/>
</dbReference>
<sequence>MGLPIQRLLLPGAPLDALYAVRRAGHFDRVYSGPHSRWRTRWLARAVDADQYGPHHPHGDGRFLADVIAADVAAMGWTEKPPPPYGSRPLFPSPPGQADPDLPDEPYLIAHPGCKTGWETKNWPMDRWSALLHELTRAGWRVRLVGNPNEYEALHVLSESLSAPRQVTIHTDWPLWQLERAIATARGVVCHNSGIMHLALAYLRRTIVLTGSSAPYWRAPYEWVRNLTSGDCDLACNRYRCPVPGFRARCIRNLEVGRVVAACHQHWGEAPD</sequence>
<dbReference type="InterPro" id="IPR002201">
    <property type="entry name" value="Glyco_trans_9"/>
</dbReference>
<dbReference type="EMBL" id="AUZY01001317">
    <property type="protein sequence ID" value="EQD75241.1"/>
    <property type="molecule type" value="Genomic_DNA"/>
</dbReference>
<dbReference type="PANTHER" id="PTHR30160">
    <property type="entry name" value="TETRAACYLDISACCHARIDE 4'-KINASE-RELATED"/>
    <property type="match status" value="1"/>
</dbReference>
<dbReference type="PANTHER" id="PTHR30160:SF1">
    <property type="entry name" value="LIPOPOLYSACCHARIDE 1,2-N-ACETYLGLUCOSAMINETRANSFERASE-RELATED"/>
    <property type="match status" value="1"/>
</dbReference>
<dbReference type="GO" id="GO:0008713">
    <property type="term" value="F:ADP-heptose-lipopolysaccharide heptosyltransferase activity"/>
    <property type="evidence" value="ECO:0007669"/>
    <property type="project" value="TreeGrafter"/>
</dbReference>
<accession>T1BQW4</accession>
<comment type="caution">
    <text evidence="3">The sequence shown here is derived from an EMBL/GenBank/DDBJ whole genome shotgun (WGS) entry which is preliminary data.</text>
</comment>